<organism evidence="6">
    <name type="scientific">Gongylonema pulchrum</name>
    <dbReference type="NCBI Taxonomy" id="637853"/>
    <lineage>
        <taxon>Eukaryota</taxon>
        <taxon>Metazoa</taxon>
        <taxon>Ecdysozoa</taxon>
        <taxon>Nematoda</taxon>
        <taxon>Chromadorea</taxon>
        <taxon>Rhabditida</taxon>
        <taxon>Spirurina</taxon>
        <taxon>Spiruromorpha</taxon>
        <taxon>Spiruroidea</taxon>
        <taxon>Gongylonematidae</taxon>
        <taxon>Gongylonema</taxon>
    </lineage>
</organism>
<feature type="transmembrane region" description="Helical" evidence="3">
    <location>
        <begin position="166"/>
        <end position="192"/>
    </location>
</feature>
<evidence type="ECO:0000313" key="5">
    <source>
        <dbReference type="Proteomes" id="UP000271098"/>
    </source>
</evidence>
<keyword evidence="5" id="KW-1185">Reference proteome</keyword>
<gene>
    <name evidence="4" type="ORF">GPUH_LOCUS12147</name>
</gene>
<evidence type="ECO:0000256" key="3">
    <source>
        <dbReference type="SAM" id="Phobius"/>
    </source>
</evidence>
<sequence>MDKENGQETEGEVNAGGSEQAGNAEISSDVNTDLVNDLNGCQIFGYGIGHFYNDLCASMWFTYLLLFLEKVVNIRSAVAGLIMLIGQKVVNIRSAVAGLIMLIGQSTDALSTALIGVVSDWTSAPLCLQKCGQRKSWHVVGTLLVTFSFPFIYNRCFLCNNATTDWAFLAWYAPFVMVFQIGWAAVQISHLALLPELTSDDSRRTTMNSVRYGSTVVANLVNFAVISLLLHFDDAGSAIGPNDLAHFTARLFTQTLFYTVTKEPPRSSRFNASQQLGILHSFKTSLLRWMCRLELYQVGVLYVLCRLYINLSQVYFPFYITHIRNLSKVSQFILFLVSKKKTEAWETRCLRKLLKSRSCILYLGVNLSCRH</sequence>
<dbReference type="WBParaSite" id="GPUH_0001216101-mRNA-1">
    <property type="protein sequence ID" value="GPUH_0001216101-mRNA-1"/>
    <property type="gene ID" value="GPUH_0001216101"/>
</dbReference>
<dbReference type="GO" id="GO:0008643">
    <property type="term" value="P:carbohydrate transport"/>
    <property type="evidence" value="ECO:0007669"/>
    <property type="project" value="InterPro"/>
</dbReference>
<dbReference type="Pfam" id="PF13347">
    <property type="entry name" value="MFS_2"/>
    <property type="match status" value="1"/>
</dbReference>
<keyword evidence="3" id="KW-1133">Transmembrane helix</keyword>
<protein>
    <submittedName>
        <fullName evidence="6">G_PROTEIN_RECEP_F1_2 domain-containing protein</fullName>
    </submittedName>
</protein>
<keyword evidence="3" id="KW-0812">Transmembrane</keyword>
<dbReference type="GO" id="GO:0005886">
    <property type="term" value="C:plasma membrane"/>
    <property type="evidence" value="ECO:0007669"/>
    <property type="project" value="TreeGrafter"/>
</dbReference>
<feature type="transmembrane region" description="Helical" evidence="3">
    <location>
        <begin position="212"/>
        <end position="232"/>
    </location>
</feature>
<dbReference type="InterPro" id="IPR039672">
    <property type="entry name" value="MFS_2"/>
</dbReference>
<dbReference type="EMBL" id="UYRT01079081">
    <property type="protein sequence ID" value="VDN19938.1"/>
    <property type="molecule type" value="Genomic_DNA"/>
</dbReference>
<dbReference type="InterPro" id="IPR036259">
    <property type="entry name" value="MFS_trans_sf"/>
</dbReference>
<evidence type="ECO:0000313" key="4">
    <source>
        <dbReference type="EMBL" id="VDN19938.1"/>
    </source>
</evidence>
<feature type="transmembrane region" description="Helical" evidence="3">
    <location>
        <begin position="96"/>
        <end position="117"/>
    </location>
</feature>
<evidence type="ECO:0000256" key="1">
    <source>
        <dbReference type="ARBA" id="ARBA00008335"/>
    </source>
</evidence>
<dbReference type="AlphaFoldDB" id="A0A183DTV6"/>
<dbReference type="PANTHER" id="PTHR11328:SF28">
    <property type="entry name" value="MAJOR FACILITATOR SUPERFAMILY DOMAIN-CONTAINING PROTEIN 12"/>
    <property type="match status" value="1"/>
</dbReference>
<keyword evidence="3" id="KW-0472">Membrane</keyword>
<evidence type="ECO:0000256" key="2">
    <source>
        <dbReference type="SAM" id="MobiDB-lite"/>
    </source>
</evidence>
<dbReference type="Proteomes" id="UP000271098">
    <property type="component" value="Unassembled WGS sequence"/>
</dbReference>
<name>A0A183DTV6_9BILA</name>
<dbReference type="SUPFAM" id="SSF103473">
    <property type="entry name" value="MFS general substrate transporter"/>
    <property type="match status" value="1"/>
</dbReference>
<reference evidence="4 5" key="2">
    <citation type="submission" date="2018-11" db="EMBL/GenBank/DDBJ databases">
        <authorList>
            <consortium name="Pathogen Informatics"/>
        </authorList>
    </citation>
    <scope>NUCLEOTIDE SEQUENCE [LARGE SCALE GENOMIC DNA]</scope>
</reference>
<dbReference type="GO" id="GO:0015293">
    <property type="term" value="F:symporter activity"/>
    <property type="evidence" value="ECO:0007669"/>
    <property type="project" value="InterPro"/>
</dbReference>
<dbReference type="PANTHER" id="PTHR11328">
    <property type="entry name" value="MAJOR FACILITATOR SUPERFAMILY DOMAIN-CONTAINING PROTEIN"/>
    <property type="match status" value="1"/>
</dbReference>
<comment type="similarity">
    <text evidence="1">Belongs to the major facilitator superfamily.</text>
</comment>
<proteinExistence type="inferred from homology"/>
<feature type="region of interest" description="Disordered" evidence="2">
    <location>
        <begin position="1"/>
        <end position="23"/>
    </location>
</feature>
<reference evidence="6" key="1">
    <citation type="submission" date="2016-06" db="UniProtKB">
        <authorList>
            <consortium name="WormBaseParasite"/>
        </authorList>
    </citation>
    <scope>IDENTIFICATION</scope>
</reference>
<dbReference type="OrthoDB" id="1730117at2759"/>
<evidence type="ECO:0000313" key="6">
    <source>
        <dbReference type="WBParaSite" id="GPUH_0001216101-mRNA-1"/>
    </source>
</evidence>
<feature type="transmembrane region" description="Helical" evidence="3">
    <location>
        <begin position="137"/>
        <end position="154"/>
    </location>
</feature>
<accession>A0A183DTV6</accession>
<feature type="transmembrane region" description="Helical" evidence="3">
    <location>
        <begin position="60"/>
        <end position="84"/>
    </location>
</feature>